<dbReference type="InterPro" id="IPR013320">
    <property type="entry name" value="ConA-like_dom_sf"/>
</dbReference>
<dbReference type="Pfam" id="PF13385">
    <property type="entry name" value="Laminin_G_3"/>
    <property type="match status" value="1"/>
</dbReference>
<name>A0A517SZT1_9BACT</name>
<evidence type="ECO:0000259" key="7">
    <source>
        <dbReference type="Pfam" id="PF07637"/>
    </source>
</evidence>
<evidence type="ECO:0000313" key="8">
    <source>
        <dbReference type="EMBL" id="QDT61573.1"/>
    </source>
</evidence>
<evidence type="ECO:0000259" key="4">
    <source>
        <dbReference type="Pfam" id="PF07626"/>
    </source>
</evidence>
<evidence type="ECO:0000256" key="1">
    <source>
        <dbReference type="SAM" id="Coils"/>
    </source>
</evidence>
<protein>
    <recommendedName>
        <fullName evidence="10">Planctomycete cytochrome C</fullName>
    </recommendedName>
</protein>
<evidence type="ECO:0000259" key="6">
    <source>
        <dbReference type="Pfam" id="PF07631"/>
    </source>
</evidence>
<organism evidence="8 9">
    <name type="scientific">Stieleria bergensis</name>
    <dbReference type="NCBI Taxonomy" id="2528025"/>
    <lineage>
        <taxon>Bacteria</taxon>
        <taxon>Pseudomonadati</taxon>
        <taxon>Planctomycetota</taxon>
        <taxon>Planctomycetia</taxon>
        <taxon>Pirellulales</taxon>
        <taxon>Pirellulaceae</taxon>
        <taxon>Stieleria</taxon>
    </lineage>
</organism>
<dbReference type="AlphaFoldDB" id="A0A517SZT1"/>
<dbReference type="Gene3D" id="2.60.120.200">
    <property type="match status" value="1"/>
</dbReference>
<accession>A0A517SZT1</accession>
<evidence type="ECO:0000259" key="5">
    <source>
        <dbReference type="Pfam" id="PF07627"/>
    </source>
</evidence>
<feature type="coiled-coil region" evidence="1">
    <location>
        <begin position="470"/>
        <end position="497"/>
    </location>
</feature>
<keyword evidence="1" id="KW-0175">Coiled coil</keyword>
<reference evidence="8 9" key="1">
    <citation type="submission" date="2019-02" db="EMBL/GenBank/DDBJ databases">
        <title>Deep-cultivation of Planctomycetes and their phenomic and genomic characterization uncovers novel biology.</title>
        <authorList>
            <person name="Wiegand S."/>
            <person name="Jogler M."/>
            <person name="Boedeker C."/>
            <person name="Pinto D."/>
            <person name="Vollmers J."/>
            <person name="Rivas-Marin E."/>
            <person name="Kohn T."/>
            <person name="Peeters S.H."/>
            <person name="Heuer A."/>
            <person name="Rast P."/>
            <person name="Oberbeckmann S."/>
            <person name="Bunk B."/>
            <person name="Jeske O."/>
            <person name="Meyerdierks A."/>
            <person name="Storesund J.E."/>
            <person name="Kallscheuer N."/>
            <person name="Luecker S."/>
            <person name="Lage O.M."/>
            <person name="Pohl T."/>
            <person name="Merkel B.J."/>
            <person name="Hornburger P."/>
            <person name="Mueller R.-W."/>
            <person name="Bruemmer F."/>
            <person name="Labrenz M."/>
            <person name="Spormann A.M."/>
            <person name="Op den Camp H."/>
            <person name="Overmann J."/>
            <person name="Amann R."/>
            <person name="Jetten M.S.M."/>
            <person name="Mascher T."/>
            <person name="Medema M.H."/>
            <person name="Devos D.P."/>
            <person name="Kaster A.-K."/>
            <person name="Ovreas L."/>
            <person name="Rohde M."/>
            <person name="Galperin M.Y."/>
            <person name="Jogler C."/>
        </authorList>
    </citation>
    <scope>NUCLEOTIDE SEQUENCE [LARGE SCALE GENOMIC DNA]</scope>
    <source>
        <strain evidence="8 9">SV_7m_r</strain>
    </source>
</reference>
<evidence type="ECO:0000256" key="2">
    <source>
        <dbReference type="SAM" id="SignalP"/>
    </source>
</evidence>
<dbReference type="Pfam" id="PF07627">
    <property type="entry name" value="PSCyt3"/>
    <property type="match status" value="1"/>
</dbReference>
<feature type="domain" description="DUF1587" evidence="4">
    <location>
        <begin position="188"/>
        <end position="230"/>
    </location>
</feature>
<evidence type="ECO:0000259" key="3">
    <source>
        <dbReference type="Pfam" id="PF07624"/>
    </source>
</evidence>
<dbReference type="EMBL" id="CP036272">
    <property type="protein sequence ID" value="QDT61573.1"/>
    <property type="molecule type" value="Genomic_DNA"/>
</dbReference>
<sequence length="984" mass="110400" precursor="true">MMRWKLTMKNSLAPLLLFLTFSITEVVSADPQSDLVDVLETSCVHCHNADDRNGEVSFEDLDEATLAEELGLLDQLFDVLSNGAMPPEDEPELADEARDAAIAAIKELIAKSIKTDQPPVVPLQRLNRFQYNHTVRDLFQLDRDVFALSEKLMTRHSDYLQVARRKGALPDVLQVASHALNPIPGLADVKPFPKDLRAEHGYDNQADQLTLSPLLLDAFLRLSVSIVESADFNENTVGVWDQLFAAPEQDSEYSDEVRRRLTAFLPLVFRGPVDQATVDRYAGYTLAKIQQGASFTDAMKKVSAAALSSPLFLFRSTSTDPSDQPFILASNLSYYLWGSCPDAELLELAGQNQLADPNVLQSTVARMLVDPKVERFLDAFPVQWMQLENLMASTPDRGLHRYFYVDPKSPASVQMVLEPLLLFDAVFAENRPLIELVQPTSVYQSDFLKAWYHSEMKPPAIDKQALTKTNQERDQQRQALQTKIADLSRQESELSDSIRQQLLQQRTANGSQPLPDLRPYAAWEFNGDLKESLHGLDLTAHGDISFQDGTVDLEKSYLISKKLPIELKAKSLEVRFVLQDLDQRGGGLMGVLKGGGFFDTIVIGERKNRHWISGSNSFARTEDFPNSFEETEVGESIHLLMVYQEDGTTKLYRNGTPYGESYQKGKAFFPKDESTIVFGLRHLPPGGNRFLTVRLDNARLYDRALTAEEAAAAASGSGFVSQTELLAAMSAQQKQRWKQLTESIDQMRSQLSDIPANVDLQKVANQQRQRYEGELRRQLNAREFKRVAVDDRRYGGIVTNGAVLSMTSGPKRTHPVARGVWLTEVLFNDPPSPPPNDVPTLDEDPADKRLTIRERFEAHRSNAACAGCHAKLDPLGFALENFDITGRWRDKYRNGRDVDSAGVLHRKHAFTTITEFKSSLVNQQDRFQRAFVEHLLRYALGRKLEAADILTVDRILEQCESEGFTIAEIAKQVAVVGLAPRTSR</sequence>
<keyword evidence="9" id="KW-1185">Reference proteome</keyword>
<feature type="chain" id="PRO_5022236963" description="Planctomycete cytochrome C" evidence="2">
    <location>
        <begin position="30"/>
        <end position="984"/>
    </location>
</feature>
<dbReference type="Pfam" id="PF07626">
    <property type="entry name" value="PSD3"/>
    <property type="match status" value="1"/>
</dbReference>
<dbReference type="OrthoDB" id="228923at2"/>
<dbReference type="SUPFAM" id="SSF49899">
    <property type="entry name" value="Concanavalin A-like lectins/glucanases"/>
    <property type="match status" value="1"/>
</dbReference>
<dbReference type="Pfam" id="PF07631">
    <property type="entry name" value="PSD4"/>
    <property type="match status" value="1"/>
</dbReference>
<feature type="domain" description="DUF1595" evidence="7">
    <location>
        <begin position="257"/>
        <end position="316"/>
    </location>
</feature>
<feature type="domain" description="DUF1585" evidence="3">
    <location>
        <begin position="908"/>
        <end position="973"/>
    </location>
</feature>
<dbReference type="InterPro" id="IPR013042">
    <property type="entry name" value="DUF1592"/>
</dbReference>
<dbReference type="InterPro" id="IPR013036">
    <property type="entry name" value="DUF1587"/>
</dbReference>
<dbReference type="Pfam" id="PF07637">
    <property type="entry name" value="PSD5"/>
    <property type="match status" value="1"/>
</dbReference>
<dbReference type="Pfam" id="PF07624">
    <property type="entry name" value="PSD2"/>
    <property type="match status" value="1"/>
</dbReference>
<dbReference type="InterPro" id="IPR013039">
    <property type="entry name" value="DUF1588"/>
</dbReference>
<gene>
    <name evidence="8" type="ORF">SV7mr_41100</name>
</gene>
<evidence type="ECO:0008006" key="10">
    <source>
        <dbReference type="Google" id="ProtNLM"/>
    </source>
</evidence>
<feature type="domain" description="DUF1592" evidence="6">
    <location>
        <begin position="326"/>
        <end position="452"/>
    </location>
</feature>
<proteinExistence type="predicted"/>
<dbReference type="Proteomes" id="UP000315003">
    <property type="component" value="Chromosome"/>
</dbReference>
<evidence type="ECO:0000313" key="9">
    <source>
        <dbReference type="Proteomes" id="UP000315003"/>
    </source>
</evidence>
<dbReference type="InterPro" id="IPR011478">
    <property type="entry name" value="DUF1585"/>
</dbReference>
<dbReference type="InterPro" id="IPR013043">
    <property type="entry name" value="DUF1595"/>
</dbReference>
<feature type="domain" description="DUF1588" evidence="5">
    <location>
        <begin position="795"/>
        <end position="891"/>
    </location>
</feature>
<keyword evidence="2" id="KW-0732">Signal</keyword>
<feature type="signal peptide" evidence="2">
    <location>
        <begin position="1"/>
        <end position="29"/>
    </location>
</feature>